<dbReference type="AlphaFoldDB" id="A0A975ALP6"/>
<protein>
    <submittedName>
        <fullName evidence="2">Uncharacterized protein</fullName>
    </submittedName>
</protein>
<evidence type="ECO:0000313" key="3">
    <source>
        <dbReference type="Proteomes" id="UP000663281"/>
    </source>
</evidence>
<evidence type="ECO:0000256" key="1">
    <source>
        <dbReference type="SAM" id="SignalP"/>
    </source>
</evidence>
<sequence>MNTNFYRLIFVAALSFSGVSQAGVYSDDLSRCLVESSTSKDKSTLVKWMFTSMALHPDVASMASITPEQREASDKAAAEMIFKLMTQTCLTQAKKAIQYEGPLAIQQGFSVFGQVAGQELFANPNVAQALNGLEKHIDAEKLASTLGIKQ</sequence>
<reference evidence="2 3" key="1">
    <citation type="submission" date="2021-03" db="EMBL/GenBank/DDBJ databases">
        <title>Novel species identification of genus Shewanella.</title>
        <authorList>
            <person name="Liu G."/>
            <person name="Zhang Q."/>
        </authorList>
    </citation>
    <scope>NUCLEOTIDE SEQUENCE [LARGE SCALE GENOMIC DNA]</scope>
    <source>
        <strain evidence="2 3">FJAT-53726</strain>
    </source>
</reference>
<feature type="chain" id="PRO_5037823218" evidence="1">
    <location>
        <begin position="23"/>
        <end position="150"/>
    </location>
</feature>
<evidence type="ECO:0000313" key="2">
    <source>
        <dbReference type="EMBL" id="QSX31006.1"/>
    </source>
</evidence>
<dbReference type="RefSeq" id="WP_207322342.1">
    <property type="nucleotide sequence ID" value="NZ_CP071501.1"/>
</dbReference>
<dbReference type="KEGG" id="scyp:JYB88_05015"/>
<keyword evidence="1" id="KW-0732">Signal</keyword>
<name>A0A975ALP6_9GAMM</name>
<feature type="signal peptide" evidence="1">
    <location>
        <begin position="1"/>
        <end position="22"/>
    </location>
</feature>
<dbReference type="EMBL" id="CP071504">
    <property type="protein sequence ID" value="QSX31006.1"/>
    <property type="molecule type" value="Genomic_DNA"/>
</dbReference>
<organism evidence="2 3">
    <name type="scientific">Shewanella cyperi</name>
    <dbReference type="NCBI Taxonomy" id="2814292"/>
    <lineage>
        <taxon>Bacteria</taxon>
        <taxon>Pseudomonadati</taxon>
        <taxon>Pseudomonadota</taxon>
        <taxon>Gammaproteobacteria</taxon>
        <taxon>Alteromonadales</taxon>
        <taxon>Shewanellaceae</taxon>
        <taxon>Shewanella</taxon>
    </lineage>
</organism>
<dbReference type="Proteomes" id="UP000663281">
    <property type="component" value="Chromosome"/>
</dbReference>
<keyword evidence="3" id="KW-1185">Reference proteome</keyword>
<proteinExistence type="predicted"/>
<accession>A0A975ALP6</accession>
<gene>
    <name evidence="2" type="ORF">JYB88_05015</name>
</gene>